<evidence type="ECO:0000256" key="3">
    <source>
        <dbReference type="ARBA" id="ARBA00022989"/>
    </source>
</evidence>
<evidence type="ECO:0000256" key="2">
    <source>
        <dbReference type="ARBA" id="ARBA00022692"/>
    </source>
</evidence>
<proteinExistence type="predicted"/>
<feature type="transmembrane region" description="Helical" evidence="6">
    <location>
        <begin position="349"/>
        <end position="366"/>
    </location>
</feature>
<evidence type="ECO:0000313" key="8">
    <source>
        <dbReference type="EMBL" id="KAJ2785819.1"/>
    </source>
</evidence>
<dbReference type="InterPro" id="IPR000620">
    <property type="entry name" value="EamA_dom"/>
</dbReference>
<feature type="transmembrane region" description="Helical" evidence="6">
    <location>
        <begin position="150"/>
        <end position="168"/>
    </location>
</feature>
<feature type="compositionally biased region" description="Basic and acidic residues" evidence="5">
    <location>
        <begin position="1081"/>
        <end position="1097"/>
    </location>
</feature>
<feature type="region of interest" description="Disordered" evidence="5">
    <location>
        <begin position="1165"/>
        <end position="1190"/>
    </location>
</feature>
<keyword evidence="2 6" id="KW-0812">Transmembrane</keyword>
<feature type="region of interest" description="Disordered" evidence="5">
    <location>
        <begin position="1053"/>
        <end position="1141"/>
    </location>
</feature>
<feature type="transmembrane region" description="Helical" evidence="6">
    <location>
        <begin position="118"/>
        <end position="138"/>
    </location>
</feature>
<name>A0A9W8HIR7_9FUNG</name>
<dbReference type="SUPFAM" id="SSF103481">
    <property type="entry name" value="Multidrug resistance efflux transporter EmrE"/>
    <property type="match status" value="2"/>
</dbReference>
<dbReference type="Proteomes" id="UP001140172">
    <property type="component" value="Unassembled WGS sequence"/>
</dbReference>
<feature type="region of interest" description="Disordered" evidence="5">
    <location>
        <begin position="1214"/>
        <end position="1318"/>
    </location>
</feature>
<protein>
    <recommendedName>
        <fullName evidence="7">EamA domain-containing protein</fullName>
    </recommendedName>
</protein>
<keyword evidence="4 6" id="KW-0472">Membrane</keyword>
<feature type="transmembrane region" description="Helical" evidence="6">
    <location>
        <begin position="180"/>
        <end position="198"/>
    </location>
</feature>
<gene>
    <name evidence="8" type="ORF">GGI15_001798</name>
</gene>
<feature type="transmembrane region" description="Helical" evidence="6">
    <location>
        <begin position="210"/>
        <end position="229"/>
    </location>
</feature>
<comment type="subcellular location">
    <subcellularLocation>
        <location evidence="1">Membrane</location>
        <topology evidence="1">Multi-pass membrane protein</topology>
    </subcellularLocation>
</comment>
<dbReference type="PANTHER" id="PTHR22911:SF6">
    <property type="entry name" value="SOLUTE CARRIER FAMILY 35 MEMBER G1"/>
    <property type="match status" value="1"/>
</dbReference>
<evidence type="ECO:0000256" key="5">
    <source>
        <dbReference type="SAM" id="MobiDB-lite"/>
    </source>
</evidence>
<feature type="transmembrane region" description="Helical" evidence="6">
    <location>
        <begin position="60"/>
        <end position="80"/>
    </location>
</feature>
<evidence type="ECO:0000256" key="1">
    <source>
        <dbReference type="ARBA" id="ARBA00004141"/>
    </source>
</evidence>
<feature type="compositionally biased region" description="Polar residues" evidence="5">
    <location>
        <begin position="1245"/>
        <end position="1255"/>
    </location>
</feature>
<feature type="domain" description="EamA" evidence="7">
    <location>
        <begin position="182"/>
        <end position="312"/>
    </location>
</feature>
<dbReference type="Pfam" id="PF00892">
    <property type="entry name" value="EamA"/>
    <property type="match status" value="2"/>
</dbReference>
<dbReference type="OrthoDB" id="306876at2759"/>
<keyword evidence="3 6" id="KW-1133">Transmembrane helix</keyword>
<feature type="transmembrane region" description="Helical" evidence="6">
    <location>
        <begin position="274"/>
        <end position="292"/>
    </location>
</feature>
<keyword evidence="9" id="KW-1185">Reference proteome</keyword>
<feature type="domain" description="EamA" evidence="7">
    <location>
        <begin position="27"/>
        <end position="163"/>
    </location>
</feature>
<feature type="compositionally biased region" description="Low complexity" evidence="5">
    <location>
        <begin position="1277"/>
        <end position="1289"/>
    </location>
</feature>
<feature type="compositionally biased region" description="Basic residues" evidence="5">
    <location>
        <begin position="1292"/>
        <end position="1305"/>
    </location>
</feature>
<dbReference type="InterPro" id="IPR037185">
    <property type="entry name" value="EmrE-like"/>
</dbReference>
<feature type="compositionally biased region" description="Polar residues" evidence="5">
    <location>
        <begin position="1053"/>
        <end position="1063"/>
    </location>
</feature>
<comment type="caution">
    <text evidence="8">The sequence shown here is derived from an EMBL/GenBank/DDBJ whole genome shotgun (WGS) entry which is preliminary data.</text>
</comment>
<evidence type="ECO:0000313" key="9">
    <source>
        <dbReference type="Proteomes" id="UP001140172"/>
    </source>
</evidence>
<reference evidence="8" key="1">
    <citation type="submission" date="2022-07" db="EMBL/GenBank/DDBJ databases">
        <title>Phylogenomic reconstructions and comparative analyses of Kickxellomycotina fungi.</title>
        <authorList>
            <person name="Reynolds N.K."/>
            <person name="Stajich J.E."/>
            <person name="Barry K."/>
            <person name="Grigoriev I.V."/>
            <person name="Crous P."/>
            <person name="Smith M.E."/>
        </authorList>
    </citation>
    <scope>NUCLEOTIDE SEQUENCE</scope>
    <source>
        <strain evidence="8">BCRC 34489</strain>
    </source>
</reference>
<dbReference type="PANTHER" id="PTHR22911">
    <property type="entry name" value="ACYL-MALONYL CONDENSING ENZYME-RELATED"/>
    <property type="match status" value="1"/>
</dbReference>
<feature type="transmembrane region" description="Helical" evidence="6">
    <location>
        <begin position="92"/>
        <end position="112"/>
    </location>
</feature>
<accession>A0A9W8HIR7</accession>
<dbReference type="EMBL" id="JANBUM010000079">
    <property type="protein sequence ID" value="KAJ2785819.1"/>
    <property type="molecule type" value="Genomic_DNA"/>
</dbReference>
<evidence type="ECO:0000256" key="6">
    <source>
        <dbReference type="SAM" id="Phobius"/>
    </source>
</evidence>
<feature type="transmembrane region" description="Helical" evidence="6">
    <location>
        <begin position="241"/>
        <end position="262"/>
    </location>
</feature>
<organism evidence="8 9">
    <name type="scientific">Coemansia interrupta</name>
    <dbReference type="NCBI Taxonomy" id="1126814"/>
    <lineage>
        <taxon>Eukaryota</taxon>
        <taxon>Fungi</taxon>
        <taxon>Fungi incertae sedis</taxon>
        <taxon>Zoopagomycota</taxon>
        <taxon>Kickxellomycotina</taxon>
        <taxon>Kickxellomycetes</taxon>
        <taxon>Kickxellales</taxon>
        <taxon>Kickxellaceae</taxon>
        <taxon>Coemansia</taxon>
    </lineage>
</organism>
<sequence>MSGQTQLSDERSVLLERPRAMSSSELRGYLLMAASALGFATNSACVKALALAGLPALEIVLLRSILQLSLGLLGCLAHGVSPLGPTHDRRAFRWLVARGLFGAFGNACFFYAVSVMPLADATVVFFTGPVFSALFARMLLDEPYDGFDRVLSVVCLSGIVLVVQPGVLFGGDGAAGGAGMAWGAGAALVGAMSGALAYCSVRKAGHAVHAMVHVVWFGVLSLLGSSAALYVSGGGRVPGGAYEWCVAGALGAFAFLGQALLNRGLQLVPAGPGMLVRNLDVVFAFVFGVAVFGETTGVLKVAGAVVIVLCTVAMGVRKWRAMAKRRTVGQGRPRPLAAQKDSWSRYLKIKAVWLALAYVLSVSFFTCPTTPTHPVCRIESFASSTIVAPITTRLLNTETGARINSAYNAHLAPFYEKHGAPVVGGVRSFVSDTAMPVVDRAISPVTNAVHRALGPYASRATTLYDVHVRPSVSLVSNAAGHTILPMFILVRDHTVFVLDNYVVPFAKSLVNEHIVPLFVNHVEPRWRTQVRPAVSRYLRVALDYMCTSVGPSIVDGAAVAYHRMEDLGATYVLPYVKRATVRVYSAGRAYVVPPVRRAYAGTLKPYVDRVVPWEQVDRVGAVVYAFWDVATGFAEECYFMCYTIVTGDEHPAVIERMRMSQKLIADKAINDAKASATTAAAAAVTERAGQVKEFARRVSGSARQWVQVARGWVGSAVDVAKEGVATYAARMSATVEEQVSMATEAVHVLNEAVVPEDARESVAEKVTEAEPAVEMATEAVAEKASEAVSVAENVTEAVVEKATQAPLIIKKATEAVVEKATEAASADKVEQIENPIQDAKDDVASAANSVASAIKEEVVDITNDASEAATEAAEHITYVAADSIASSISKVVADTVAPAAANVAESVADAVKDLTSAAADVVPKDLSEATSAAASVVESIAEKVEEAEPIVQLTSALESLAHDTLETTDFVNVPSALEPESLATEAKTEVESFAERAAEVIYEARDAMAGIVAPEEDKAKFEELVKSAEDKVGNLEAFPSILNDIESTETTAAASVEDSSVELTTDESVSDAVPEAAVPEKPLDVSEKPVVVKKDAAADTESAVKQTLDTDITDAPAEPATPETDSSSANVDEDVRKSASNWVKDARKSISKEIAEERTRAVIQAAADDSESVESAHGPSVAIVEEEPEKAADLPEALLVETPVVQVAVDETAAPSVVDPAMSAAEKPAPAKSVEEKSAAASADNKPSVTENANPVVQAKRDGDNKSAATVNAQPESILDSLASSSSSSTKGPRKIKKTKKRVVKKTADPSVSAESTL</sequence>
<evidence type="ECO:0000256" key="4">
    <source>
        <dbReference type="ARBA" id="ARBA00023136"/>
    </source>
</evidence>
<evidence type="ECO:0000259" key="7">
    <source>
        <dbReference type="Pfam" id="PF00892"/>
    </source>
</evidence>
<feature type="transmembrane region" description="Helical" evidence="6">
    <location>
        <begin position="298"/>
        <end position="316"/>
    </location>
</feature>
<dbReference type="GO" id="GO:0016020">
    <property type="term" value="C:membrane"/>
    <property type="evidence" value="ECO:0007669"/>
    <property type="project" value="UniProtKB-SubCell"/>
</dbReference>